<dbReference type="Proteomes" id="UP000217215">
    <property type="component" value="Chromosome"/>
</dbReference>
<dbReference type="Pfam" id="PF14155">
    <property type="entry name" value="DUF4307"/>
    <property type="match status" value="1"/>
</dbReference>
<dbReference type="EMBL" id="CP016773">
    <property type="protein sequence ID" value="ASY15468.1"/>
    <property type="molecule type" value="Genomic_DNA"/>
</dbReference>
<dbReference type="AlphaFoldDB" id="A0A249KF83"/>
<feature type="transmembrane region" description="Helical" evidence="1">
    <location>
        <begin position="21"/>
        <end position="42"/>
    </location>
</feature>
<keyword evidence="1" id="KW-0812">Transmembrane</keyword>
<proteinExistence type="predicted"/>
<keyword evidence="3" id="KW-1185">Reference proteome</keyword>
<dbReference type="OrthoDB" id="5196534at2"/>
<dbReference type="KEGG" id="psuf:A1sIA56_00750"/>
<evidence type="ECO:0000313" key="3">
    <source>
        <dbReference type="Proteomes" id="UP000217215"/>
    </source>
</evidence>
<dbReference type="RefSeq" id="WP_095673064.1">
    <property type="nucleotide sequence ID" value="NZ_CP016773.1"/>
</dbReference>
<name>A0A249KF83_9ACTN</name>
<evidence type="ECO:0000313" key="2">
    <source>
        <dbReference type="EMBL" id="ASY15468.1"/>
    </source>
</evidence>
<reference evidence="2 3" key="1">
    <citation type="submission" date="2016-07" db="EMBL/GenBank/DDBJ databases">
        <title>High microdiversification within the ubiquitous acI lineage of Actinobacteria.</title>
        <authorList>
            <person name="Neuenschwander S.M."/>
            <person name="Salcher M."/>
            <person name="Ghai R."/>
            <person name="Pernthaler J."/>
        </authorList>
    </citation>
    <scope>NUCLEOTIDE SEQUENCE [LARGE SCALE GENOMIC DNA]</scope>
    <source>
        <strain evidence="2">MMS-IA-56</strain>
    </source>
</reference>
<organism evidence="2 3">
    <name type="scientific">Candidatus Planktophila sulfonica</name>
    <dbReference type="NCBI Taxonomy" id="1884904"/>
    <lineage>
        <taxon>Bacteria</taxon>
        <taxon>Bacillati</taxon>
        <taxon>Actinomycetota</taxon>
        <taxon>Actinomycetes</taxon>
        <taxon>Candidatus Nanopelagicales</taxon>
        <taxon>Candidatus Nanopelagicaceae</taxon>
        <taxon>Candidatus Planktophila</taxon>
    </lineage>
</organism>
<protein>
    <submittedName>
        <fullName evidence="2">DUF4307 domain-containing protein</fullName>
    </submittedName>
</protein>
<dbReference type="InterPro" id="IPR025443">
    <property type="entry name" value="DUF4307"/>
</dbReference>
<evidence type="ECO:0000256" key="1">
    <source>
        <dbReference type="SAM" id="Phobius"/>
    </source>
</evidence>
<accession>A0A249KF83</accession>
<keyword evidence="1" id="KW-0472">Membrane</keyword>
<sequence>MSQDKSQFDFNDRYGIKPARTWVRYAAVTAVLGAAWLLWAGLHHAQPALRSELISFITQDPRNPEIRYSIYREDGSQKVICTLAARDFDMNVVGQIEDTIEAGAKDVQRVISIPTRADAVNVGIERCRLIP</sequence>
<keyword evidence="1" id="KW-1133">Transmembrane helix</keyword>
<gene>
    <name evidence="2" type="ORF">A1sIA56_00750</name>
</gene>